<dbReference type="GO" id="GO:0000139">
    <property type="term" value="C:Golgi membrane"/>
    <property type="evidence" value="ECO:0007669"/>
    <property type="project" value="UniProtKB-SubCell"/>
</dbReference>
<keyword evidence="6" id="KW-0333">Golgi apparatus</keyword>
<dbReference type="EMBL" id="CM026425">
    <property type="protein sequence ID" value="KAG0577106.1"/>
    <property type="molecule type" value="Genomic_DNA"/>
</dbReference>
<sequence length="271" mass="29539">MSDDQGRVGRSYGFQGAGAGAGGGAGGGAGAGAGLSLEKLYSQARRALLIVQDGLARLERLESSGQQPSSSSSPSFRGGQGVGGGPAAPDLVESLKNEIGQLQVSGGEMDRMWRNQILAKGQRDLWKRRVEQIAEEVDSLKAGLDRYLLNQHRRQVEAQERAELFRRTRGDGAHILQVHDDEMQALQSAKNSSRMLEDAYATGVAVLGQYAVQRDRLKSAQRKAYDVLNSVGMGNKLLRVIERRQKVDRRIAYGGMLVTVVILILVIRWLR</sequence>
<evidence type="ECO:0000256" key="6">
    <source>
        <dbReference type="ARBA" id="ARBA00023034"/>
    </source>
</evidence>
<protein>
    <recommendedName>
        <fullName evidence="12">Membrin</fullName>
    </recommendedName>
</protein>
<evidence type="ECO:0000256" key="5">
    <source>
        <dbReference type="ARBA" id="ARBA00022989"/>
    </source>
</evidence>
<proteinExistence type="predicted"/>
<dbReference type="GO" id="GO:0005789">
    <property type="term" value="C:endoplasmic reticulum membrane"/>
    <property type="evidence" value="ECO:0007669"/>
    <property type="project" value="TreeGrafter"/>
</dbReference>
<evidence type="ECO:0008006" key="12">
    <source>
        <dbReference type="Google" id="ProtNLM"/>
    </source>
</evidence>
<name>A0A8T0I1V5_CERPU</name>
<comment type="subcellular location">
    <subcellularLocation>
        <location evidence="1">Golgi apparatus membrane</location>
        <topology evidence="1">Single-pass type IV membrane protein</topology>
    </subcellularLocation>
</comment>
<feature type="region of interest" description="Disordered" evidence="8">
    <location>
        <begin position="1"/>
        <end position="29"/>
    </location>
</feature>
<feature type="compositionally biased region" description="Gly residues" evidence="8">
    <location>
        <begin position="15"/>
        <end position="29"/>
    </location>
</feature>
<feature type="compositionally biased region" description="Low complexity" evidence="8">
    <location>
        <begin position="63"/>
        <end position="75"/>
    </location>
</feature>
<dbReference type="GO" id="GO:0031902">
    <property type="term" value="C:late endosome membrane"/>
    <property type="evidence" value="ECO:0007669"/>
    <property type="project" value="TreeGrafter"/>
</dbReference>
<keyword evidence="5 9" id="KW-1133">Transmembrane helix</keyword>
<feature type="region of interest" description="Disordered" evidence="8">
    <location>
        <begin position="61"/>
        <end position="90"/>
    </location>
</feature>
<evidence type="ECO:0000256" key="3">
    <source>
        <dbReference type="ARBA" id="ARBA00022692"/>
    </source>
</evidence>
<comment type="caution">
    <text evidence="10">The sequence shown here is derived from an EMBL/GenBank/DDBJ whole genome shotgun (WGS) entry which is preliminary data.</text>
</comment>
<evidence type="ECO:0000256" key="4">
    <source>
        <dbReference type="ARBA" id="ARBA00022927"/>
    </source>
</evidence>
<dbReference type="GO" id="GO:0006906">
    <property type="term" value="P:vesicle fusion"/>
    <property type="evidence" value="ECO:0007669"/>
    <property type="project" value="TreeGrafter"/>
</dbReference>
<evidence type="ECO:0000256" key="9">
    <source>
        <dbReference type="SAM" id="Phobius"/>
    </source>
</evidence>
<dbReference type="Proteomes" id="UP000822688">
    <property type="component" value="Chromosome 5"/>
</dbReference>
<dbReference type="GO" id="GO:0031201">
    <property type="term" value="C:SNARE complex"/>
    <property type="evidence" value="ECO:0007669"/>
    <property type="project" value="TreeGrafter"/>
</dbReference>
<keyword evidence="4" id="KW-0653">Protein transport</keyword>
<evidence type="ECO:0000256" key="2">
    <source>
        <dbReference type="ARBA" id="ARBA00022448"/>
    </source>
</evidence>
<keyword evidence="11" id="KW-1185">Reference proteome</keyword>
<keyword evidence="7 9" id="KW-0472">Membrane</keyword>
<dbReference type="PANTHER" id="PTHR21230:SF1">
    <property type="entry name" value="GOLGI SNAP RECEPTOR COMPLEX MEMBER 2"/>
    <property type="match status" value="1"/>
</dbReference>
<dbReference type="GO" id="GO:0000149">
    <property type="term" value="F:SNARE binding"/>
    <property type="evidence" value="ECO:0007669"/>
    <property type="project" value="TreeGrafter"/>
</dbReference>
<evidence type="ECO:0000256" key="8">
    <source>
        <dbReference type="SAM" id="MobiDB-lite"/>
    </source>
</evidence>
<dbReference type="AlphaFoldDB" id="A0A8T0I1V5"/>
<keyword evidence="3 9" id="KW-0812">Transmembrane</keyword>
<dbReference type="GO" id="GO:0012507">
    <property type="term" value="C:ER to Golgi transport vesicle membrane"/>
    <property type="evidence" value="ECO:0007669"/>
    <property type="project" value="TreeGrafter"/>
</dbReference>
<accession>A0A8T0I1V5</accession>
<dbReference type="InterPro" id="IPR027027">
    <property type="entry name" value="GOSR2/Membrin/Bos1"/>
</dbReference>
<keyword evidence="2" id="KW-0813">Transport</keyword>
<dbReference type="GO" id="GO:0015031">
    <property type="term" value="P:protein transport"/>
    <property type="evidence" value="ECO:0007669"/>
    <property type="project" value="UniProtKB-KW"/>
</dbReference>
<reference evidence="10" key="1">
    <citation type="submission" date="2020-06" db="EMBL/GenBank/DDBJ databases">
        <title>WGS assembly of Ceratodon purpureus strain R40.</title>
        <authorList>
            <person name="Carey S.B."/>
            <person name="Jenkins J."/>
            <person name="Shu S."/>
            <person name="Lovell J.T."/>
            <person name="Sreedasyam A."/>
            <person name="Maumus F."/>
            <person name="Tiley G.P."/>
            <person name="Fernandez-Pozo N."/>
            <person name="Barry K."/>
            <person name="Chen C."/>
            <person name="Wang M."/>
            <person name="Lipzen A."/>
            <person name="Daum C."/>
            <person name="Saski C.A."/>
            <person name="Payton A.C."/>
            <person name="Mcbreen J.C."/>
            <person name="Conrad R.E."/>
            <person name="Kollar L.M."/>
            <person name="Olsson S."/>
            <person name="Huttunen S."/>
            <person name="Landis J.B."/>
            <person name="Wickett N.J."/>
            <person name="Johnson M.G."/>
            <person name="Rensing S.A."/>
            <person name="Grimwood J."/>
            <person name="Schmutz J."/>
            <person name="Mcdaniel S.F."/>
        </authorList>
    </citation>
    <scope>NUCLEOTIDE SEQUENCE</scope>
    <source>
        <strain evidence="10">R40</strain>
    </source>
</reference>
<evidence type="ECO:0000313" key="11">
    <source>
        <dbReference type="Proteomes" id="UP000822688"/>
    </source>
</evidence>
<evidence type="ECO:0000256" key="7">
    <source>
        <dbReference type="ARBA" id="ARBA00023136"/>
    </source>
</evidence>
<organism evidence="10 11">
    <name type="scientific">Ceratodon purpureus</name>
    <name type="common">Fire moss</name>
    <name type="synonym">Dicranum purpureum</name>
    <dbReference type="NCBI Taxonomy" id="3225"/>
    <lineage>
        <taxon>Eukaryota</taxon>
        <taxon>Viridiplantae</taxon>
        <taxon>Streptophyta</taxon>
        <taxon>Embryophyta</taxon>
        <taxon>Bryophyta</taxon>
        <taxon>Bryophytina</taxon>
        <taxon>Bryopsida</taxon>
        <taxon>Dicranidae</taxon>
        <taxon>Pseudoditrichales</taxon>
        <taxon>Ditrichaceae</taxon>
        <taxon>Ceratodon</taxon>
    </lineage>
</organism>
<gene>
    <name evidence="10" type="ORF">KC19_5G131300</name>
</gene>
<feature type="transmembrane region" description="Helical" evidence="9">
    <location>
        <begin position="251"/>
        <end position="270"/>
    </location>
</feature>
<dbReference type="GO" id="GO:0005484">
    <property type="term" value="F:SNAP receptor activity"/>
    <property type="evidence" value="ECO:0007669"/>
    <property type="project" value="InterPro"/>
</dbReference>
<dbReference type="Pfam" id="PF12352">
    <property type="entry name" value="V-SNARE_C"/>
    <property type="match status" value="1"/>
</dbReference>
<dbReference type="PIRSF" id="PIRSF028865">
    <property type="entry name" value="Membrin-2"/>
    <property type="match status" value="1"/>
</dbReference>
<dbReference type="PANTHER" id="PTHR21230">
    <property type="entry name" value="VESICLE TRANSPORT V-SNARE PROTEIN VTI1-RELATED"/>
    <property type="match status" value="1"/>
</dbReference>
<evidence type="ECO:0000256" key="1">
    <source>
        <dbReference type="ARBA" id="ARBA00004409"/>
    </source>
</evidence>
<evidence type="ECO:0000313" key="10">
    <source>
        <dbReference type="EMBL" id="KAG0577106.1"/>
    </source>
</evidence>